<feature type="transmembrane region" description="Helical" evidence="2">
    <location>
        <begin position="437"/>
        <end position="456"/>
    </location>
</feature>
<sequence length="582" mass="64627">MNTARPLSLRVAGVFLTLLHQCQERVVGIIEGNQTYNGIDNTTLWNRPLVYTGPIRGMDPRYSRGEVLTLTYEGCVALCGPDAQLQEPRAALSMVATWIFPLAIALSLPYEQFHNGKKIRRTIAATVNWLGSPQTALTATIHNFRQIREAHRRTTQRRRPSDPTAEWEDALYVLTCLNQYEISDISSEHLATLLYGLFRPTLQDTFDAHDDASLATFLVAFVFSVVLSFAEVGESSSVDPLILGLLFSWLPVLVIFTIVDRNPVSADRAKFRWLYNVRAVMLWRDGPDTDSEAIAWWPPVPPSKTEDENTGSTPPPEAVVNNQPQPELVVTSQPQQEPVAVTNLTVGRFIGQGRSTQYSGLSYAVMKHTPTKGHPGRTYPTDYNSFAVKVHNELEGRPPPSWFITALLAQAIVTTEVMLAFMLAFNTPTVGLGCWSGSFAIYAILSSLCWILSLCFPKPGSVVTGLCYTLNVLAFGWLVTVTILLLTGGMNTCYCQTSPFAYPWFGGYMTFAKASGFRDMFSVTKFWATAASFGLAIPIVVFVTAIFWWLKCAHLWKVTEDSDEGTEMMAQGLAIDTRWLVS</sequence>
<evidence type="ECO:0000256" key="2">
    <source>
        <dbReference type="SAM" id="Phobius"/>
    </source>
</evidence>
<evidence type="ECO:0000313" key="4">
    <source>
        <dbReference type="EMBL" id="KAK0741302.1"/>
    </source>
</evidence>
<evidence type="ECO:0000256" key="3">
    <source>
        <dbReference type="SAM" id="SignalP"/>
    </source>
</evidence>
<feature type="transmembrane region" description="Helical" evidence="2">
    <location>
        <begin position="212"/>
        <end position="229"/>
    </location>
</feature>
<keyword evidence="5" id="KW-1185">Reference proteome</keyword>
<proteinExistence type="predicted"/>
<feature type="region of interest" description="Disordered" evidence="1">
    <location>
        <begin position="294"/>
        <end position="322"/>
    </location>
</feature>
<keyword evidence="2" id="KW-0812">Transmembrane</keyword>
<evidence type="ECO:0000313" key="5">
    <source>
        <dbReference type="Proteomes" id="UP001172155"/>
    </source>
</evidence>
<organism evidence="4 5">
    <name type="scientific">Schizothecium vesticola</name>
    <dbReference type="NCBI Taxonomy" id="314040"/>
    <lineage>
        <taxon>Eukaryota</taxon>
        <taxon>Fungi</taxon>
        <taxon>Dikarya</taxon>
        <taxon>Ascomycota</taxon>
        <taxon>Pezizomycotina</taxon>
        <taxon>Sordariomycetes</taxon>
        <taxon>Sordariomycetidae</taxon>
        <taxon>Sordariales</taxon>
        <taxon>Schizotheciaceae</taxon>
        <taxon>Schizothecium</taxon>
    </lineage>
</organism>
<gene>
    <name evidence="4" type="ORF">B0T18DRAFT_440629</name>
</gene>
<evidence type="ECO:0008006" key="6">
    <source>
        <dbReference type="Google" id="ProtNLM"/>
    </source>
</evidence>
<dbReference type="Proteomes" id="UP001172155">
    <property type="component" value="Unassembled WGS sequence"/>
</dbReference>
<feature type="transmembrane region" description="Helical" evidence="2">
    <location>
        <begin position="468"/>
        <end position="490"/>
    </location>
</feature>
<evidence type="ECO:0000256" key="1">
    <source>
        <dbReference type="SAM" id="MobiDB-lite"/>
    </source>
</evidence>
<feature type="transmembrane region" description="Helical" evidence="2">
    <location>
        <begin position="402"/>
        <end position="425"/>
    </location>
</feature>
<comment type="caution">
    <text evidence="4">The sequence shown here is derived from an EMBL/GenBank/DDBJ whole genome shotgun (WGS) entry which is preliminary data.</text>
</comment>
<feature type="signal peptide" evidence="3">
    <location>
        <begin position="1"/>
        <end position="24"/>
    </location>
</feature>
<keyword evidence="3" id="KW-0732">Signal</keyword>
<reference evidence="4" key="1">
    <citation type="submission" date="2023-06" db="EMBL/GenBank/DDBJ databases">
        <title>Genome-scale phylogeny and comparative genomics of the fungal order Sordariales.</title>
        <authorList>
            <consortium name="Lawrence Berkeley National Laboratory"/>
            <person name="Hensen N."/>
            <person name="Bonometti L."/>
            <person name="Westerberg I."/>
            <person name="Brannstrom I.O."/>
            <person name="Guillou S."/>
            <person name="Cros-Aarteil S."/>
            <person name="Calhoun S."/>
            <person name="Haridas S."/>
            <person name="Kuo A."/>
            <person name="Mondo S."/>
            <person name="Pangilinan J."/>
            <person name="Riley R."/>
            <person name="LaButti K."/>
            <person name="Andreopoulos B."/>
            <person name="Lipzen A."/>
            <person name="Chen C."/>
            <person name="Yanf M."/>
            <person name="Daum C."/>
            <person name="Ng V."/>
            <person name="Clum A."/>
            <person name="Steindorff A."/>
            <person name="Ohm R."/>
            <person name="Martin F."/>
            <person name="Silar P."/>
            <person name="Natvig D."/>
            <person name="Lalanne C."/>
            <person name="Gautier V."/>
            <person name="Ament-velasquez S.L."/>
            <person name="Kruys A."/>
            <person name="Hutchinson M.I."/>
            <person name="Powell A.J."/>
            <person name="Barry K."/>
            <person name="Miller A.N."/>
            <person name="Grigoriev I.V."/>
            <person name="Debuchy R."/>
            <person name="Gladieux P."/>
            <person name="Thoren M.H."/>
            <person name="Johannesson H."/>
        </authorList>
    </citation>
    <scope>NUCLEOTIDE SEQUENCE</scope>
    <source>
        <strain evidence="4">SMH3187-1</strain>
    </source>
</reference>
<keyword evidence="2" id="KW-0472">Membrane</keyword>
<keyword evidence="2" id="KW-1133">Transmembrane helix</keyword>
<accession>A0AA40K0N8</accession>
<feature type="chain" id="PRO_5041421172" description="MARVEL domain-containing protein" evidence="3">
    <location>
        <begin position="25"/>
        <end position="582"/>
    </location>
</feature>
<protein>
    <recommendedName>
        <fullName evidence="6">MARVEL domain-containing protein</fullName>
    </recommendedName>
</protein>
<dbReference type="AlphaFoldDB" id="A0AA40K0N8"/>
<name>A0AA40K0N8_9PEZI</name>
<feature type="transmembrane region" description="Helical" evidence="2">
    <location>
        <begin position="526"/>
        <end position="550"/>
    </location>
</feature>
<feature type="transmembrane region" description="Helical" evidence="2">
    <location>
        <begin position="241"/>
        <end position="259"/>
    </location>
</feature>
<dbReference type="EMBL" id="JAUKUD010000006">
    <property type="protein sequence ID" value="KAK0741302.1"/>
    <property type="molecule type" value="Genomic_DNA"/>
</dbReference>